<dbReference type="PRINTS" id="PR01590">
    <property type="entry name" value="HTHFIS"/>
</dbReference>
<reference evidence="9 10" key="1">
    <citation type="journal article" date="2010" name="Stand. Genomic Sci.">
        <title>Complete genome sequence of Denitrovibrio acetiphilus type strain (N2460).</title>
        <authorList>
            <person name="Kiss H."/>
            <person name="Lang E."/>
            <person name="Lapidus A."/>
            <person name="Copeland A."/>
            <person name="Nolan M."/>
            <person name="Glavina Del Rio T."/>
            <person name="Chen F."/>
            <person name="Lucas S."/>
            <person name="Tice H."/>
            <person name="Cheng J.F."/>
            <person name="Han C."/>
            <person name="Goodwin L."/>
            <person name="Pitluck S."/>
            <person name="Liolios K."/>
            <person name="Pati A."/>
            <person name="Ivanova N."/>
            <person name="Mavromatis K."/>
            <person name="Chen A."/>
            <person name="Palaniappan K."/>
            <person name="Land M."/>
            <person name="Hauser L."/>
            <person name="Chang Y.J."/>
            <person name="Jeffries C.D."/>
            <person name="Detter J.C."/>
            <person name="Brettin T."/>
            <person name="Spring S."/>
            <person name="Rohde M."/>
            <person name="Goker M."/>
            <person name="Woyke T."/>
            <person name="Bristow J."/>
            <person name="Eisen J.A."/>
            <person name="Markowitz V."/>
            <person name="Hugenholtz P."/>
            <person name="Kyrpides N.C."/>
            <person name="Klenk H.P."/>
        </authorList>
    </citation>
    <scope>NUCLEOTIDE SEQUENCE [LARGE SCALE GENOMIC DNA]</scope>
    <source>
        <strain evidence="10">DSM 12809 / NBRC 114555 / N2460</strain>
    </source>
</reference>
<dbReference type="PaxDb" id="522772-Dacet_0928"/>
<dbReference type="InterPro" id="IPR009057">
    <property type="entry name" value="Homeodomain-like_sf"/>
</dbReference>
<feature type="modified residue" description="4-aspartylphosphate" evidence="6">
    <location>
        <position position="51"/>
    </location>
</feature>
<dbReference type="InterPro" id="IPR011006">
    <property type="entry name" value="CheY-like_superfamily"/>
</dbReference>
<dbReference type="Pfam" id="PF00158">
    <property type="entry name" value="Sigma54_activat"/>
    <property type="match status" value="1"/>
</dbReference>
<dbReference type="SMART" id="SM00448">
    <property type="entry name" value="REC"/>
    <property type="match status" value="1"/>
</dbReference>
<dbReference type="Gene3D" id="3.40.50.300">
    <property type="entry name" value="P-loop containing nucleotide triphosphate hydrolases"/>
    <property type="match status" value="1"/>
</dbReference>
<sequence>MLKVLLIDDDESICYSIKRSLSKSYEVFTALDSSKAYAILKDIEIDFIFLDYQLNDENGLDVLKTIRSTNENVPVTLLTAHGTSEILIDAIRYGAVDFLSKPVDACKLTGAIEKYAGCFSLSHDPEYFERLPETLNSELVIAESAAMKEVLKKVAVISSTRSPVLITGESGTGKDVVAKLIHRYSPRKDKPFISINSAAIPEHLLESEFFGHIKGSFTGAVANKQGKFQAADGGTIFLDEIGDMPISLQGKLLHVLQDGVIQRIGDNSFQKVDIRIISATNRSMKQIVKDGLFREDLFYRINAFEISIPPLRLRKDDIWPLCIHYLKLQAAEINKDITFIEKSVREVFEKQKWPGNVRELKNTMAKLAVNTNSKALRADTVMEALGSSYGTSDELLDYFMKYNGENLLQKSVDELESNLINRCIADSAGNHTLAAKKLGISRATLYDKIKKLNR</sequence>
<accession>D4H660</accession>
<keyword evidence="3" id="KW-0805">Transcription regulation</keyword>
<dbReference type="InterPro" id="IPR001789">
    <property type="entry name" value="Sig_transdc_resp-reg_receiver"/>
</dbReference>
<feature type="domain" description="Sigma-54 factor interaction" evidence="7">
    <location>
        <begin position="140"/>
        <end position="369"/>
    </location>
</feature>
<dbReference type="SUPFAM" id="SSF46689">
    <property type="entry name" value="Homeodomain-like"/>
    <property type="match status" value="1"/>
</dbReference>
<dbReference type="HOGENOM" id="CLU_000445_0_6_0"/>
<dbReference type="PROSITE" id="PS50110">
    <property type="entry name" value="RESPONSE_REGULATORY"/>
    <property type="match status" value="1"/>
</dbReference>
<keyword evidence="2" id="KW-0067">ATP-binding</keyword>
<dbReference type="Pfam" id="PF00072">
    <property type="entry name" value="Response_reg"/>
    <property type="match status" value="1"/>
</dbReference>
<gene>
    <name evidence="9" type="ordered locus">Dacet_0928</name>
</gene>
<evidence type="ECO:0000313" key="9">
    <source>
        <dbReference type="EMBL" id="ADD67706.1"/>
    </source>
</evidence>
<dbReference type="CDD" id="cd00156">
    <property type="entry name" value="REC"/>
    <property type="match status" value="1"/>
</dbReference>
<dbReference type="InterPro" id="IPR025662">
    <property type="entry name" value="Sigma_54_int_dom_ATP-bd_1"/>
</dbReference>
<dbReference type="InterPro" id="IPR027417">
    <property type="entry name" value="P-loop_NTPase"/>
</dbReference>
<dbReference type="AlphaFoldDB" id="D4H660"/>
<dbReference type="InterPro" id="IPR025943">
    <property type="entry name" value="Sigma_54_int_dom_ATP-bd_2"/>
</dbReference>
<dbReference type="PANTHER" id="PTHR32071:SF99">
    <property type="entry name" value="TRANSCRIPTIONAL REGULATORY PROTEIN"/>
    <property type="match status" value="1"/>
</dbReference>
<dbReference type="SUPFAM" id="SSF52172">
    <property type="entry name" value="CheY-like"/>
    <property type="match status" value="1"/>
</dbReference>
<keyword evidence="10" id="KW-1185">Reference proteome</keyword>
<dbReference type="Pfam" id="PF25601">
    <property type="entry name" value="AAA_lid_14"/>
    <property type="match status" value="1"/>
</dbReference>
<dbReference type="Pfam" id="PF02954">
    <property type="entry name" value="HTH_8"/>
    <property type="match status" value="1"/>
</dbReference>
<dbReference type="InterPro" id="IPR002078">
    <property type="entry name" value="Sigma_54_int"/>
</dbReference>
<dbReference type="PANTHER" id="PTHR32071">
    <property type="entry name" value="TRANSCRIPTIONAL REGULATORY PROTEIN"/>
    <property type="match status" value="1"/>
</dbReference>
<evidence type="ECO:0000256" key="6">
    <source>
        <dbReference type="PROSITE-ProRule" id="PRU00169"/>
    </source>
</evidence>
<dbReference type="InterPro" id="IPR002197">
    <property type="entry name" value="HTH_Fis"/>
</dbReference>
<dbReference type="PROSITE" id="PS50045">
    <property type="entry name" value="SIGMA54_INTERACT_4"/>
    <property type="match status" value="1"/>
</dbReference>
<evidence type="ECO:0000256" key="3">
    <source>
        <dbReference type="ARBA" id="ARBA00023015"/>
    </source>
</evidence>
<dbReference type="Gene3D" id="1.10.10.60">
    <property type="entry name" value="Homeodomain-like"/>
    <property type="match status" value="1"/>
</dbReference>
<organism evidence="9 10">
    <name type="scientific">Denitrovibrio acetiphilus (strain DSM 12809 / NBRC 114555 / N2460)</name>
    <dbReference type="NCBI Taxonomy" id="522772"/>
    <lineage>
        <taxon>Bacteria</taxon>
        <taxon>Pseudomonadati</taxon>
        <taxon>Deferribacterota</taxon>
        <taxon>Deferribacteres</taxon>
        <taxon>Deferribacterales</taxon>
        <taxon>Geovibrionaceae</taxon>
        <taxon>Denitrovibrio</taxon>
    </lineage>
</organism>
<dbReference type="Gene3D" id="3.40.50.2300">
    <property type="match status" value="1"/>
</dbReference>
<dbReference type="GO" id="GO:0006355">
    <property type="term" value="P:regulation of DNA-templated transcription"/>
    <property type="evidence" value="ECO:0007669"/>
    <property type="project" value="InterPro"/>
</dbReference>
<keyword evidence="5" id="KW-0804">Transcription</keyword>
<proteinExistence type="predicted"/>
<dbReference type="SUPFAM" id="SSF52540">
    <property type="entry name" value="P-loop containing nucleoside triphosphate hydrolases"/>
    <property type="match status" value="1"/>
</dbReference>
<dbReference type="Proteomes" id="UP000002012">
    <property type="component" value="Chromosome"/>
</dbReference>
<dbReference type="PROSITE" id="PS00676">
    <property type="entry name" value="SIGMA54_INTERACT_2"/>
    <property type="match status" value="1"/>
</dbReference>
<dbReference type="InterPro" id="IPR003593">
    <property type="entry name" value="AAA+_ATPase"/>
</dbReference>
<evidence type="ECO:0000313" key="10">
    <source>
        <dbReference type="Proteomes" id="UP000002012"/>
    </source>
</evidence>
<dbReference type="CDD" id="cd00009">
    <property type="entry name" value="AAA"/>
    <property type="match status" value="1"/>
</dbReference>
<dbReference type="PROSITE" id="PS00688">
    <property type="entry name" value="SIGMA54_INTERACT_3"/>
    <property type="match status" value="1"/>
</dbReference>
<protein>
    <submittedName>
        <fullName evidence="9">Two component, sigma54 specific, transcriptional regulator, Fis family</fullName>
    </submittedName>
</protein>
<dbReference type="GO" id="GO:0000160">
    <property type="term" value="P:phosphorelay signal transduction system"/>
    <property type="evidence" value="ECO:0007669"/>
    <property type="project" value="InterPro"/>
</dbReference>
<dbReference type="SMART" id="SM00382">
    <property type="entry name" value="AAA"/>
    <property type="match status" value="1"/>
</dbReference>
<evidence type="ECO:0000259" key="7">
    <source>
        <dbReference type="PROSITE" id="PS50045"/>
    </source>
</evidence>
<dbReference type="GO" id="GO:0005524">
    <property type="term" value="F:ATP binding"/>
    <property type="evidence" value="ECO:0007669"/>
    <property type="project" value="UniProtKB-KW"/>
</dbReference>
<dbReference type="InterPro" id="IPR025944">
    <property type="entry name" value="Sigma_54_int_dom_CS"/>
</dbReference>
<feature type="domain" description="Response regulatory" evidence="8">
    <location>
        <begin position="3"/>
        <end position="116"/>
    </location>
</feature>
<dbReference type="RefSeq" id="WP_013010237.1">
    <property type="nucleotide sequence ID" value="NC_013943.1"/>
</dbReference>
<dbReference type="FunFam" id="3.40.50.300:FF:000006">
    <property type="entry name" value="DNA-binding transcriptional regulator NtrC"/>
    <property type="match status" value="1"/>
</dbReference>
<evidence type="ECO:0000256" key="5">
    <source>
        <dbReference type="ARBA" id="ARBA00023163"/>
    </source>
</evidence>
<dbReference type="STRING" id="522772.Dacet_0928"/>
<keyword evidence="4" id="KW-0238">DNA-binding</keyword>
<dbReference type="PROSITE" id="PS00675">
    <property type="entry name" value="SIGMA54_INTERACT_1"/>
    <property type="match status" value="1"/>
</dbReference>
<evidence type="ECO:0000259" key="8">
    <source>
        <dbReference type="PROSITE" id="PS50110"/>
    </source>
</evidence>
<evidence type="ECO:0000256" key="1">
    <source>
        <dbReference type="ARBA" id="ARBA00022741"/>
    </source>
</evidence>
<evidence type="ECO:0000256" key="4">
    <source>
        <dbReference type="ARBA" id="ARBA00023125"/>
    </source>
</evidence>
<dbReference type="EMBL" id="CP001968">
    <property type="protein sequence ID" value="ADD67706.1"/>
    <property type="molecule type" value="Genomic_DNA"/>
</dbReference>
<dbReference type="GO" id="GO:0043565">
    <property type="term" value="F:sequence-specific DNA binding"/>
    <property type="evidence" value="ECO:0007669"/>
    <property type="project" value="InterPro"/>
</dbReference>
<dbReference type="eggNOG" id="COG2204">
    <property type="taxonomic scope" value="Bacteria"/>
</dbReference>
<keyword evidence="6" id="KW-0597">Phosphoprotein</keyword>
<evidence type="ECO:0000256" key="2">
    <source>
        <dbReference type="ARBA" id="ARBA00022840"/>
    </source>
</evidence>
<keyword evidence="1" id="KW-0547">Nucleotide-binding</keyword>
<dbReference type="InParanoid" id="D4H660"/>
<dbReference type="InterPro" id="IPR058031">
    <property type="entry name" value="AAA_lid_NorR"/>
</dbReference>
<dbReference type="Gene3D" id="1.10.8.60">
    <property type="match status" value="1"/>
</dbReference>
<dbReference type="KEGG" id="dap:Dacet_0928"/>
<name>D4H660_DENA2</name>